<evidence type="ECO:0000256" key="1">
    <source>
        <dbReference type="SAM" id="MobiDB-lite"/>
    </source>
</evidence>
<keyword evidence="2" id="KW-1133">Transmembrane helix</keyword>
<evidence type="ECO:0000313" key="4">
    <source>
        <dbReference type="Proteomes" id="UP000570361"/>
    </source>
</evidence>
<accession>A0A7W5FKU4</accession>
<dbReference type="Proteomes" id="UP000570361">
    <property type="component" value="Unassembled WGS sequence"/>
</dbReference>
<keyword evidence="4" id="KW-1185">Reference proteome</keyword>
<dbReference type="InterPro" id="IPR036259">
    <property type="entry name" value="MFS_trans_sf"/>
</dbReference>
<feature type="transmembrane region" description="Helical" evidence="2">
    <location>
        <begin position="42"/>
        <end position="62"/>
    </location>
</feature>
<protein>
    <submittedName>
        <fullName evidence="3">MFS family permease</fullName>
    </submittedName>
</protein>
<keyword evidence="2" id="KW-0472">Membrane</keyword>
<proteinExistence type="predicted"/>
<feature type="transmembrane region" description="Helical" evidence="2">
    <location>
        <begin position="129"/>
        <end position="150"/>
    </location>
</feature>
<feature type="transmembrane region" description="Helical" evidence="2">
    <location>
        <begin position="297"/>
        <end position="315"/>
    </location>
</feature>
<comment type="caution">
    <text evidence="3">The sequence shown here is derived from an EMBL/GenBank/DDBJ whole genome shotgun (WGS) entry which is preliminary data.</text>
</comment>
<evidence type="ECO:0000313" key="3">
    <source>
        <dbReference type="EMBL" id="MBB3108329.1"/>
    </source>
</evidence>
<organism evidence="3 4">
    <name type="scientific">Paenibacillus phyllosphaerae</name>
    <dbReference type="NCBI Taxonomy" id="274593"/>
    <lineage>
        <taxon>Bacteria</taxon>
        <taxon>Bacillati</taxon>
        <taxon>Bacillota</taxon>
        <taxon>Bacilli</taxon>
        <taxon>Bacillales</taxon>
        <taxon>Paenibacillaceae</taxon>
        <taxon>Paenibacillus</taxon>
    </lineage>
</organism>
<evidence type="ECO:0000256" key="2">
    <source>
        <dbReference type="SAM" id="Phobius"/>
    </source>
</evidence>
<dbReference type="RefSeq" id="WP_183596280.1">
    <property type="nucleotide sequence ID" value="NZ_JACHXK010000001.1"/>
</dbReference>
<dbReference type="Gene3D" id="1.20.1250.20">
    <property type="entry name" value="MFS general substrate transporter like domains"/>
    <property type="match status" value="1"/>
</dbReference>
<feature type="transmembrane region" description="Helical" evidence="2">
    <location>
        <begin position="69"/>
        <end position="88"/>
    </location>
</feature>
<feature type="transmembrane region" description="Helical" evidence="2">
    <location>
        <begin position="362"/>
        <end position="381"/>
    </location>
</feature>
<feature type="transmembrane region" description="Helical" evidence="2">
    <location>
        <begin position="94"/>
        <end position="117"/>
    </location>
</feature>
<feature type="region of interest" description="Disordered" evidence="1">
    <location>
        <begin position="391"/>
        <end position="413"/>
    </location>
</feature>
<name>A0A7W5FKU4_9BACL</name>
<dbReference type="AlphaFoldDB" id="A0A7W5FKU4"/>
<feature type="transmembrane region" description="Helical" evidence="2">
    <location>
        <begin position="213"/>
        <end position="238"/>
    </location>
</feature>
<keyword evidence="2" id="KW-0812">Transmembrane</keyword>
<sequence length="413" mass="45719">MSTDICKLLVMNTVSSVISIYIGIYVNLYIWEDGARISDVSFYNLVMFLGWGAAFWLGAKLLTRWSIRVLLACSALMGGIAFAYLMTVTLENRLLWIALLGLPVGAMFGLSSAAQNLGVSLQGRGRDFASYFAAVSIIGQILSFAVPILSAGVIEWFGYGGSFALMLIFLTGMLLFAMRMPQIGLLHASEQKAQAGSIRFRFRAAFGFPGAKWMLLSLLAGGIFLQFQNLFTLLFTFSVTQNKLLIALLNVAYTLAALLGLWLYRRMAVNESRWLWIGTLLLAAGFLIVLLPYRGTMIASNLITAIGMFYFSTVWSAQQFRCIQPLGPTERAAFLVWRETLLILTRCLLLTLAFALEDMHGWLFVLIVFITIACLLLIPVFQQRALRASGDEPFDPSNPAGRSQQKEDSLPGL</sequence>
<dbReference type="SUPFAM" id="SSF103473">
    <property type="entry name" value="MFS general substrate transporter"/>
    <property type="match status" value="2"/>
</dbReference>
<feature type="transmembrane region" description="Helical" evidence="2">
    <location>
        <begin position="156"/>
        <end position="177"/>
    </location>
</feature>
<feature type="transmembrane region" description="Helical" evidence="2">
    <location>
        <begin position="244"/>
        <end position="262"/>
    </location>
</feature>
<feature type="compositionally biased region" description="Basic and acidic residues" evidence="1">
    <location>
        <begin position="404"/>
        <end position="413"/>
    </location>
</feature>
<feature type="transmembrane region" description="Helical" evidence="2">
    <location>
        <begin position="9"/>
        <end position="30"/>
    </location>
</feature>
<feature type="transmembrane region" description="Helical" evidence="2">
    <location>
        <begin position="274"/>
        <end position="291"/>
    </location>
</feature>
<dbReference type="EMBL" id="JACHXK010000001">
    <property type="protein sequence ID" value="MBB3108329.1"/>
    <property type="molecule type" value="Genomic_DNA"/>
</dbReference>
<reference evidence="3 4" key="1">
    <citation type="submission" date="2020-08" db="EMBL/GenBank/DDBJ databases">
        <title>Genomic Encyclopedia of Type Strains, Phase III (KMG-III): the genomes of soil and plant-associated and newly described type strains.</title>
        <authorList>
            <person name="Whitman W."/>
        </authorList>
    </citation>
    <scope>NUCLEOTIDE SEQUENCE [LARGE SCALE GENOMIC DNA]</scope>
    <source>
        <strain evidence="3 4">CECT 5862</strain>
    </source>
</reference>
<feature type="transmembrane region" description="Helical" evidence="2">
    <location>
        <begin position="335"/>
        <end position="356"/>
    </location>
</feature>
<gene>
    <name evidence="3" type="ORF">FHS18_000357</name>
</gene>